<dbReference type="FunFam" id="1.10.150.50:FF:000005">
    <property type="entry name" value="Liprin-beta-1 isoform 1"/>
    <property type="match status" value="1"/>
</dbReference>
<dbReference type="InterPro" id="IPR001660">
    <property type="entry name" value="SAM"/>
</dbReference>
<evidence type="ECO:0000256" key="1">
    <source>
        <dbReference type="ARBA" id="ARBA00007547"/>
    </source>
</evidence>
<dbReference type="InterPro" id="IPR013761">
    <property type="entry name" value="SAM/pointed_sf"/>
</dbReference>
<organism evidence="9 10">
    <name type="scientific">Oncorhynchus kisutch</name>
    <name type="common">Coho salmon</name>
    <name type="synonym">Salmo kisutch</name>
    <dbReference type="NCBI Taxonomy" id="8019"/>
    <lineage>
        <taxon>Eukaryota</taxon>
        <taxon>Metazoa</taxon>
        <taxon>Chordata</taxon>
        <taxon>Craniata</taxon>
        <taxon>Vertebrata</taxon>
        <taxon>Euteleostomi</taxon>
        <taxon>Actinopterygii</taxon>
        <taxon>Neopterygii</taxon>
        <taxon>Teleostei</taxon>
        <taxon>Protacanthopterygii</taxon>
        <taxon>Salmoniformes</taxon>
        <taxon>Salmonidae</taxon>
        <taxon>Salmoninae</taxon>
        <taxon>Oncorhynchus</taxon>
    </lineage>
</organism>
<dbReference type="InterPro" id="IPR037618">
    <property type="entry name" value="LIPB1/2_SAM_2nd"/>
</dbReference>
<dbReference type="CDD" id="cd09563">
    <property type="entry name" value="SAM_liprin-beta1_2_repeat1"/>
    <property type="match status" value="1"/>
</dbReference>
<dbReference type="SMART" id="SM00454">
    <property type="entry name" value="SAM"/>
    <property type="match status" value="3"/>
</dbReference>
<sequence length="918" mass="104633">MMSDASDMLAAALEQMDGIIAGSKSMDYSNSLFDCQSPTSPFLGSLRALHLLEDLRGVLELMDMEEREGLRCQIPDATADSLVDWLQQGHLMSNGHHISMGGDLYQERLSRLEGDKESLVLQVSVLTDQVEAQGEKIRDLEMCLDEHREKLNATEEMLQQELLCRTTLETQKLDLMAEVSNLKLKLNSFEKDILHFDFRDSEDMGLEINELRYKVTEMESERLQYEKKLKSTKEELVTLRRQLEGRDREVRRLHGETGFRTNTPGGMDCGDRGEIMDHNVEVQRMKKAVESLMAANEEKDRKIEELRQSLQRYKKVQDMVMSVQEKKGLRSHVLFLKPCPITLMYIKSNFISHMRQIQQVSVLEVKALNFKASHFWHWAPIEWTTLNSLSRLHSKLTNKAVEDIGKISERPPRSPSSSRPEDDSFGTKKARSSFGRGFFKIKGGKRTASTPNLAETVREGGTDHLDLAGLPQRSAISDSTNTLTSVTSTTSPEGKKKSRGIKALFGKLRRSQSTTFNLDDNLSEPVEFKRGGVRATAGPRLGWSRDLQQSPNTDLDTPFAHWSKEQVCDWLQEQGLGLYLNMAHVWISSGQTLLQASQQDLERELGIKHSLHRKKLQLALQALGSEEDDNKGKLDYNWVTRWLDDIGLPQYKTQFDEGRVDGRMLHYMTVDDLLSLKVGSVLHHLSIKRAIQVLRLNNYEPNCLRRRPSDENNITPAEISQWTNHRVMEWLRSVDLAEYAPNLRGSGVHGGLMVLEPRFNVETMALLLNIPPNKTLLRRHLATHFNLLVGSEAQGLKQDYLENPDYTLLTATAKVKLRKMTFGSFGSLRKKRQDESEEYVCPMDVEMPKGRSFQKGYELYEDDMDRLEQMEDSEGTVRQIGAFSEGIQNLTSMLKDDEFFKEISNSPNPSVTDDDSNV</sequence>
<dbReference type="Pfam" id="PF07647">
    <property type="entry name" value="SAM_2"/>
    <property type="match status" value="1"/>
</dbReference>
<dbReference type="AlphaFoldDB" id="A0A8C7FNB5"/>
<dbReference type="InterPro" id="IPR029515">
    <property type="entry name" value="Liprin"/>
</dbReference>
<feature type="region of interest" description="Disordered" evidence="7">
    <location>
        <begin position="403"/>
        <end position="431"/>
    </location>
</feature>
<feature type="compositionally biased region" description="Low complexity" evidence="7">
    <location>
        <begin position="479"/>
        <end position="491"/>
    </location>
</feature>
<keyword evidence="4 6" id="KW-0175">Coiled coil</keyword>
<reference evidence="9" key="1">
    <citation type="submission" date="2025-08" db="UniProtKB">
        <authorList>
            <consortium name="Ensembl"/>
        </authorList>
    </citation>
    <scope>IDENTIFICATION</scope>
</reference>
<dbReference type="InterPro" id="IPR037617">
    <property type="entry name" value="LIPB1/2_SAM_1"/>
</dbReference>
<dbReference type="Proteomes" id="UP000694557">
    <property type="component" value="Unassembled WGS sequence"/>
</dbReference>
<dbReference type="CDD" id="cd09569">
    <property type="entry name" value="SAM_liprin-beta1_2_repeat3"/>
    <property type="match status" value="1"/>
</dbReference>
<name>A0A8C7FNB5_ONCKI</name>
<evidence type="ECO:0000256" key="3">
    <source>
        <dbReference type="ARBA" id="ARBA00022737"/>
    </source>
</evidence>
<protein>
    <submittedName>
        <fullName evidence="9">PPFIA binding protein 1b</fullName>
    </submittedName>
</protein>
<evidence type="ECO:0000256" key="6">
    <source>
        <dbReference type="SAM" id="Coils"/>
    </source>
</evidence>
<evidence type="ECO:0000256" key="4">
    <source>
        <dbReference type="ARBA" id="ARBA00023054"/>
    </source>
</evidence>
<dbReference type="Gene3D" id="1.10.150.50">
    <property type="entry name" value="Transcription Factor, Ets-1"/>
    <property type="match status" value="3"/>
</dbReference>
<keyword evidence="2" id="KW-0597">Phosphoprotein</keyword>
<dbReference type="Pfam" id="PF26022">
    <property type="entry name" value="CC_Liprin_beta"/>
    <property type="match status" value="1"/>
</dbReference>
<evidence type="ECO:0000259" key="8">
    <source>
        <dbReference type="PROSITE" id="PS50105"/>
    </source>
</evidence>
<dbReference type="Pfam" id="PF00536">
    <property type="entry name" value="SAM_1"/>
    <property type="match status" value="2"/>
</dbReference>
<dbReference type="InterPro" id="IPR058914">
    <property type="entry name" value="LIPB1/2_CC"/>
</dbReference>
<dbReference type="SUPFAM" id="SSF47769">
    <property type="entry name" value="SAM/Pointed domain"/>
    <property type="match status" value="3"/>
</dbReference>
<dbReference type="GO" id="GO:0007528">
    <property type="term" value="P:neuromuscular junction development"/>
    <property type="evidence" value="ECO:0007669"/>
    <property type="project" value="TreeGrafter"/>
</dbReference>
<comment type="function">
    <text evidence="5">May regulate the disassembly of focal adhesions. Did not bind receptor-like tyrosine phosphatases type 2A.</text>
</comment>
<dbReference type="FunFam" id="1.10.150.50:FF:000017">
    <property type="entry name" value="Liprin-beta-1 isoform 1"/>
    <property type="match status" value="1"/>
</dbReference>
<evidence type="ECO:0000313" key="10">
    <source>
        <dbReference type="Proteomes" id="UP000694557"/>
    </source>
</evidence>
<dbReference type="GO" id="GO:0005829">
    <property type="term" value="C:cytosol"/>
    <property type="evidence" value="ECO:0007669"/>
    <property type="project" value="UniProtKB-ARBA"/>
</dbReference>
<keyword evidence="3" id="KW-0677">Repeat</keyword>
<feature type="domain" description="SAM" evidence="8">
    <location>
        <begin position="562"/>
        <end position="626"/>
    </location>
</feature>
<gene>
    <name evidence="9" type="primary">PPFIBP1</name>
    <name evidence="9" type="synonym">LOC109889524</name>
</gene>
<evidence type="ECO:0000313" key="9">
    <source>
        <dbReference type="Ensembl" id="ENSOKIP00005030846.1"/>
    </source>
</evidence>
<proteinExistence type="inferred from homology"/>
<feature type="region of interest" description="Disordered" evidence="7">
    <location>
        <begin position="479"/>
        <end position="498"/>
    </location>
</feature>
<keyword evidence="10" id="KW-1185">Reference proteome</keyword>
<feature type="coiled-coil region" evidence="6">
    <location>
        <begin position="282"/>
        <end position="316"/>
    </location>
</feature>
<reference evidence="9" key="2">
    <citation type="submission" date="2025-09" db="UniProtKB">
        <authorList>
            <consortium name="Ensembl"/>
        </authorList>
    </citation>
    <scope>IDENTIFICATION</scope>
</reference>
<dbReference type="GO" id="GO:0048786">
    <property type="term" value="C:presynaptic active zone"/>
    <property type="evidence" value="ECO:0007669"/>
    <property type="project" value="TreeGrafter"/>
</dbReference>
<feature type="coiled-coil region" evidence="6">
    <location>
        <begin position="137"/>
        <end position="249"/>
    </location>
</feature>
<dbReference type="Ensembl" id="ENSOKIT00005032593.1">
    <property type="protein sequence ID" value="ENSOKIP00005030846.1"/>
    <property type="gene ID" value="ENSOKIG00005012163.1"/>
</dbReference>
<dbReference type="PANTHER" id="PTHR12587:SF16">
    <property type="entry name" value="LIPRIN-BETA-1"/>
    <property type="match status" value="1"/>
</dbReference>
<feature type="domain" description="SAM" evidence="8">
    <location>
        <begin position="634"/>
        <end position="697"/>
    </location>
</feature>
<dbReference type="PANTHER" id="PTHR12587">
    <property type="entry name" value="LAR INTERACTING PROTEIN LIP -RELATED PROTEIN"/>
    <property type="match status" value="1"/>
</dbReference>
<dbReference type="FunFam" id="1.10.150.50:FF:000007">
    <property type="entry name" value="Liprin-beta-1 isoform 1"/>
    <property type="match status" value="1"/>
</dbReference>
<feature type="compositionally biased region" description="Basic and acidic residues" evidence="7">
    <location>
        <begin position="403"/>
        <end position="412"/>
    </location>
</feature>
<dbReference type="PROSITE" id="PS50105">
    <property type="entry name" value="SAM_DOMAIN"/>
    <property type="match status" value="2"/>
</dbReference>
<evidence type="ECO:0000256" key="2">
    <source>
        <dbReference type="ARBA" id="ARBA00022553"/>
    </source>
</evidence>
<dbReference type="CDD" id="cd09566">
    <property type="entry name" value="SAM_liprin-beta1_2_repeat2"/>
    <property type="match status" value="1"/>
</dbReference>
<comment type="similarity">
    <text evidence="1">Belongs to the liprin family. Liprin-beta subfamily.</text>
</comment>
<dbReference type="InterPro" id="IPR037619">
    <property type="entry name" value="LIPB1/2_SAM_3rd"/>
</dbReference>
<dbReference type="GeneTree" id="ENSGT01050000244951"/>
<evidence type="ECO:0000256" key="5">
    <source>
        <dbReference type="ARBA" id="ARBA00060046"/>
    </source>
</evidence>
<accession>A0A8C7FNB5</accession>
<evidence type="ECO:0000256" key="7">
    <source>
        <dbReference type="SAM" id="MobiDB-lite"/>
    </source>
</evidence>